<reference evidence="1" key="2">
    <citation type="journal article" date="2021" name="Microbiome">
        <title>Successional dynamics and alternative stable states in a saline activated sludge microbial community over 9 years.</title>
        <authorList>
            <person name="Wang Y."/>
            <person name="Ye J."/>
            <person name="Ju F."/>
            <person name="Liu L."/>
            <person name="Boyd J.A."/>
            <person name="Deng Y."/>
            <person name="Parks D.H."/>
            <person name="Jiang X."/>
            <person name="Yin X."/>
            <person name="Woodcroft B.J."/>
            <person name="Tyson G.W."/>
            <person name="Hugenholtz P."/>
            <person name="Polz M.F."/>
            <person name="Zhang T."/>
        </authorList>
    </citation>
    <scope>NUCLEOTIDE SEQUENCE</scope>
    <source>
        <strain evidence="1">HKST-UBA13</strain>
    </source>
</reference>
<sequence length="86" mass="10323">MKFEKEIIELDLYGEKHELRFPTMEELNERDVIVRQIINGELENVSDYDYTKDLLEKLGLPEEAFKKMRKAHLEELVRVLLDEKKS</sequence>
<evidence type="ECO:0000313" key="1">
    <source>
        <dbReference type="EMBL" id="MCA9381738.1"/>
    </source>
</evidence>
<dbReference type="EMBL" id="JAGQLJ010000173">
    <property type="protein sequence ID" value="MCA9381738.1"/>
    <property type="molecule type" value="Genomic_DNA"/>
</dbReference>
<reference evidence="1" key="1">
    <citation type="submission" date="2020-04" db="EMBL/GenBank/DDBJ databases">
        <authorList>
            <person name="Zhang T."/>
        </authorList>
    </citation>
    <scope>NUCLEOTIDE SEQUENCE</scope>
    <source>
        <strain evidence="1">HKST-UBA13</strain>
    </source>
</reference>
<comment type="caution">
    <text evidence="1">The sequence shown here is derived from an EMBL/GenBank/DDBJ whole genome shotgun (WGS) entry which is preliminary data.</text>
</comment>
<dbReference type="Proteomes" id="UP000775877">
    <property type="component" value="Unassembled WGS sequence"/>
</dbReference>
<evidence type="ECO:0000313" key="2">
    <source>
        <dbReference type="Proteomes" id="UP000775877"/>
    </source>
</evidence>
<name>A0A955L2N1_9BACT</name>
<organism evidence="1 2">
    <name type="scientific">Candidatus Dojkabacteria bacterium</name>
    <dbReference type="NCBI Taxonomy" id="2099670"/>
    <lineage>
        <taxon>Bacteria</taxon>
        <taxon>Candidatus Dojkabacteria</taxon>
    </lineage>
</organism>
<proteinExistence type="predicted"/>
<protein>
    <recommendedName>
        <fullName evidence="3">Phage protein</fullName>
    </recommendedName>
</protein>
<dbReference type="AlphaFoldDB" id="A0A955L2N1"/>
<accession>A0A955L2N1</accession>
<gene>
    <name evidence="1" type="ORF">KC678_05710</name>
</gene>
<evidence type="ECO:0008006" key="3">
    <source>
        <dbReference type="Google" id="ProtNLM"/>
    </source>
</evidence>